<evidence type="ECO:0000313" key="1">
    <source>
        <dbReference type="EMBL" id="CAJ2668858.1"/>
    </source>
</evidence>
<proteinExistence type="predicted"/>
<comment type="caution">
    <text evidence="1">The sequence shown here is derived from an EMBL/GenBank/DDBJ whole genome shotgun (WGS) entry which is preliminary data.</text>
</comment>
<dbReference type="EMBL" id="CASHSV030000615">
    <property type="protein sequence ID" value="CAJ2668858.1"/>
    <property type="molecule type" value="Genomic_DNA"/>
</dbReference>
<organism evidence="1 2">
    <name type="scientific">Trifolium pratense</name>
    <name type="common">Red clover</name>
    <dbReference type="NCBI Taxonomy" id="57577"/>
    <lineage>
        <taxon>Eukaryota</taxon>
        <taxon>Viridiplantae</taxon>
        <taxon>Streptophyta</taxon>
        <taxon>Embryophyta</taxon>
        <taxon>Tracheophyta</taxon>
        <taxon>Spermatophyta</taxon>
        <taxon>Magnoliopsida</taxon>
        <taxon>eudicotyledons</taxon>
        <taxon>Gunneridae</taxon>
        <taxon>Pentapetalae</taxon>
        <taxon>rosids</taxon>
        <taxon>fabids</taxon>
        <taxon>Fabales</taxon>
        <taxon>Fabaceae</taxon>
        <taxon>Papilionoideae</taxon>
        <taxon>50 kb inversion clade</taxon>
        <taxon>NPAAA clade</taxon>
        <taxon>Hologalegina</taxon>
        <taxon>IRL clade</taxon>
        <taxon>Trifolieae</taxon>
        <taxon>Trifolium</taxon>
    </lineage>
</organism>
<gene>
    <name evidence="1" type="ORF">MILVUS5_LOCUS33171</name>
</gene>
<name>A0ACB0LJP0_TRIPR</name>
<dbReference type="Proteomes" id="UP001177021">
    <property type="component" value="Unassembled WGS sequence"/>
</dbReference>
<protein>
    <submittedName>
        <fullName evidence="1">Uncharacterized protein</fullName>
    </submittedName>
</protein>
<accession>A0ACB0LJP0</accession>
<keyword evidence="2" id="KW-1185">Reference proteome</keyword>
<evidence type="ECO:0000313" key="2">
    <source>
        <dbReference type="Proteomes" id="UP001177021"/>
    </source>
</evidence>
<reference evidence="1" key="1">
    <citation type="submission" date="2023-10" db="EMBL/GenBank/DDBJ databases">
        <authorList>
            <person name="Rodriguez Cubillos JULIANA M."/>
            <person name="De Vega J."/>
        </authorList>
    </citation>
    <scope>NUCLEOTIDE SEQUENCE</scope>
</reference>
<sequence>MEWMRTIPYLNCFKGIIMTVFFFIIYRIIKDSFPENGLMGESEHSHSSLLPWENQKMDFSCRR</sequence>